<evidence type="ECO:0000256" key="5">
    <source>
        <dbReference type="ARBA" id="ARBA00023242"/>
    </source>
</evidence>
<evidence type="ECO:0000256" key="4">
    <source>
        <dbReference type="ARBA" id="ARBA00022454"/>
    </source>
</evidence>
<keyword evidence="5" id="KW-0539">Nucleus</keyword>
<proteinExistence type="inferred from homology"/>
<evidence type="ECO:0000256" key="1">
    <source>
        <dbReference type="ARBA" id="ARBA00004123"/>
    </source>
</evidence>
<dbReference type="AlphaFoldDB" id="A0A915IHR1"/>
<evidence type="ECO:0000259" key="6">
    <source>
        <dbReference type="Pfam" id="PF25756"/>
    </source>
</evidence>
<dbReference type="GO" id="GO:0005694">
    <property type="term" value="C:chromosome"/>
    <property type="evidence" value="ECO:0007669"/>
    <property type="project" value="UniProtKB-SubCell"/>
</dbReference>
<evidence type="ECO:0000313" key="8">
    <source>
        <dbReference type="WBParaSite" id="nRc.2.0.1.t13620-RA"/>
    </source>
</evidence>
<sequence length="195" mass="22018">SGGINENFLKQVLDVILTNGLLLNTSNASLLRTMADLNLCAEEFTSAMQYYMQSYAVVTDFFTKSSIVSPIVDDKMITNMIKCCGKLNFHTIEALLSQLSDKPNYRAAVKALQESITLDGGDIWYPMIWDIVLLETFISNSYPNNDYLLQARLDEAFRLIGQQELNCHNSLDVLSSMEHRRKSDFLCAVCAVFFD</sequence>
<comment type="similarity">
    <text evidence="3">Belongs to the Integrator subunit 8 family.</text>
</comment>
<keyword evidence="4" id="KW-0158">Chromosome</keyword>
<dbReference type="OMA" id="TNYFQYI"/>
<organism evidence="7 8">
    <name type="scientific">Romanomermis culicivorax</name>
    <name type="common">Nematode worm</name>
    <dbReference type="NCBI Taxonomy" id="13658"/>
    <lineage>
        <taxon>Eukaryota</taxon>
        <taxon>Metazoa</taxon>
        <taxon>Ecdysozoa</taxon>
        <taxon>Nematoda</taxon>
        <taxon>Enoplea</taxon>
        <taxon>Dorylaimia</taxon>
        <taxon>Mermithida</taxon>
        <taxon>Mermithoidea</taxon>
        <taxon>Mermithidae</taxon>
        <taxon>Romanomermis</taxon>
    </lineage>
</organism>
<dbReference type="PANTHER" id="PTHR13350:SF1">
    <property type="entry name" value="INTEGRATOR COMPLEX SUBUNIT 8"/>
    <property type="match status" value="1"/>
</dbReference>
<dbReference type="Pfam" id="PF25756">
    <property type="entry name" value="TPR_INTS8"/>
    <property type="match status" value="1"/>
</dbReference>
<keyword evidence="7" id="KW-1185">Reference proteome</keyword>
<dbReference type="Proteomes" id="UP000887565">
    <property type="component" value="Unplaced"/>
</dbReference>
<dbReference type="WBParaSite" id="nRc.2.0.1.t13620-RA">
    <property type="protein sequence ID" value="nRc.2.0.1.t13620-RA"/>
    <property type="gene ID" value="nRc.2.0.1.g13620"/>
</dbReference>
<reference evidence="8" key="1">
    <citation type="submission" date="2022-11" db="UniProtKB">
        <authorList>
            <consortium name="WormBaseParasite"/>
        </authorList>
    </citation>
    <scope>IDENTIFICATION</scope>
</reference>
<dbReference type="GO" id="GO:0034472">
    <property type="term" value="P:snRNA 3'-end processing"/>
    <property type="evidence" value="ECO:0007669"/>
    <property type="project" value="InterPro"/>
</dbReference>
<evidence type="ECO:0000256" key="2">
    <source>
        <dbReference type="ARBA" id="ARBA00004286"/>
    </source>
</evidence>
<name>A0A915IHR1_ROMCU</name>
<evidence type="ECO:0000313" key="7">
    <source>
        <dbReference type="Proteomes" id="UP000887565"/>
    </source>
</evidence>
<dbReference type="GO" id="GO:0032039">
    <property type="term" value="C:integrator complex"/>
    <property type="evidence" value="ECO:0007669"/>
    <property type="project" value="TreeGrafter"/>
</dbReference>
<dbReference type="InterPro" id="IPR057980">
    <property type="entry name" value="TPR_INTS8"/>
</dbReference>
<comment type="subcellular location">
    <subcellularLocation>
        <location evidence="2">Chromosome</location>
    </subcellularLocation>
    <subcellularLocation>
        <location evidence="1">Nucleus</location>
    </subcellularLocation>
</comment>
<evidence type="ECO:0000256" key="3">
    <source>
        <dbReference type="ARBA" id="ARBA00007147"/>
    </source>
</evidence>
<feature type="domain" description="INTS8 TPR repeats" evidence="6">
    <location>
        <begin position="4"/>
        <end position="193"/>
    </location>
</feature>
<dbReference type="InterPro" id="IPR038751">
    <property type="entry name" value="INTS8"/>
</dbReference>
<accession>A0A915IHR1</accession>
<protein>
    <recommendedName>
        <fullName evidence="6">INTS8 TPR repeats domain-containing protein</fullName>
    </recommendedName>
</protein>
<dbReference type="PANTHER" id="PTHR13350">
    <property type="entry name" value="INTEGRATOR COMPLEX SUBUNIT 8"/>
    <property type="match status" value="1"/>
</dbReference>